<evidence type="ECO:0000313" key="12">
    <source>
        <dbReference type="EMBL" id="OPX44104.1"/>
    </source>
</evidence>
<dbReference type="GO" id="GO:0005886">
    <property type="term" value="C:plasma membrane"/>
    <property type="evidence" value="ECO:0007669"/>
    <property type="project" value="UniProtKB-SubCell"/>
</dbReference>
<dbReference type="CDD" id="cd18542">
    <property type="entry name" value="ABC_6TM_YknU_like"/>
    <property type="match status" value="1"/>
</dbReference>
<dbReference type="PROSITE" id="PS50929">
    <property type="entry name" value="ABC_TM1F"/>
    <property type="match status" value="1"/>
</dbReference>
<dbReference type="SUPFAM" id="SSF90123">
    <property type="entry name" value="ABC transporter transmembrane region"/>
    <property type="match status" value="1"/>
</dbReference>
<gene>
    <name evidence="12" type="ORF">CLHUN_19000</name>
</gene>
<dbReference type="SMART" id="SM00382">
    <property type="entry name" value="AAA"/>
    <property type="match status" value="1"/>
</dbReference>
<dbReference type="InterPro" id="IPR017871">
    <property type="entry name" value="ABC_transporter-like_CS"/>
</dbReference>
<dbReference type="FunFam" id="3.40.50.300:FF:000221">
    <property type="entry name" value="Multidrug ABC transporter ATP-binding protein"/>
    <property type="match status" value="1"/>
</dbReference>
<protein>
    <submittedName>
        <fullName evidence="12">Putative ABC transporter ATP-binding protein</fullName>
    </submittedName>
</protein>
<feature type="transmembrane region" description="Helical" evidence="9">
    <location>
        <begin position="20"/>
        <end position="42"/>
    </location>
</feature>
<dbReference type="PROSITE" id="PS00211">
    <property type="entry name" value="ABC_TRANSPORTER_1"/>
    <property type="match status" value="1"/>
</dbReference>
<dbReference type="GO" id="GO:0005524">
    <property type="term" value="F:ATP binding"/>
    <property type="evidence" value="ECO:0007669"/>
    <property type="project" value="UniProtKB-KW"/>
</dbReference>
<dbReference type="InterPro" id="IPR036640">
    <property type="entry name" value="ABC1_TM_sf"/>
</dbReference>
<keyword evidence="13" id="KW-1185">Reference proteome</keyword>
<dbReference type="EMBL" id="MZGX01000011">
    <property type="protein sequence ID" value="OPX44104.1"/>
    <property type="molecule type" value="Genomic_DNA"/>
</dbReference>
<feature type="transmembrane region" description="Helical" evidence="9">
    <location>
        <begin position="242"/>
        <end position="266"/>
    </location>
</feature>
<evidence type="ECO:0000256" key="8">
    <source>
        <dbReference type="ARBA" id="ARBA00023136"/>
    </source>
</evidence>
<evidence type="ECO:0000313" key="13">
    <source>
        <dbReference type="Proteomes" id="UP000191554"/>
    </source>
</evidence>
<dbReference type="GO" id="GO:0015421">
    <property type="term" value="F:ABC-type oligopeptide transporter activity"/>
    <property type="evidence" value="ECO:0007669"/>
    <property type="project" value="TreeGrafter"/>
</dbReference>
<feature type="transmembrane region" description="Helical" evidence="9">
    <location>
        <begin position="129"/>
        <end position="152"/>
    </location>
</feature>
<dbReference type="SUPFAM" id="SSF52540">
    <property type="entry name" value="P-loop containing nucleoside triphosphate hydrolases"/>
    <property type="match status" value="1"/>
</dbReference>
<dbReference type="Pfam" id="PF00664">
    <property type="entry name" value="ABC_membrane"/>
    <property type="match status" value="1"/>
</dbReference>
<keyword evidence="3" id="KW-1003">Cell membrane</keyword>
<evidence type="ECO:0000256" key="5">
    <source>
        <dbReference type="ARBA" id="ARBA00022741"/>
    </source>
</evidence>
<dbReference type="InterPro" id="IPR011527">
    <property type="entry name" value="ABC1_TM_dom"/>
</dbReference>
<evidence type="ECO:0000256" key="3">
    <source>
        <dbReference type="ARBA" id="ARBA00022475"/>
    </source>
</evidence>
<dbReference type="PANTHER" id="PTHR43394">
    <property type="entry name" value="ATP-DEPENDENT PERMEASE MDL1, MITOCHONDRIAL"/>
    <property type="match status" value="1"/>
</dbReference>
<dbReference type="InterPro" id="IPR039421">
    <property type="entry name" value="Type_1_exporter"/>
</dbReference>
<evidence type="ECO:0000256" key="1">
    <source>
        <dbReference type="ARBA" id="ARBA00004651"/>
    </source>
</evidence>
<dbReference type="Pfam" id="PF00005">
    <property type="entry name" value="ABC_tran"/>
    <property type="match status" value="1"/>
</dbReference>
<evidence type="ECO:0000256" key="6">
    <source>
        <dbReference type="ARBA" id="ARBA00022840"/>
    </source>
</evidence>
<dbReference type="InterPro" id="IPR003439">
    <property type="entry name" value="ABC_transporter-like_ATP-bd"/>
</dbReference>
<dbReference type="Gene3D" id="1.20.1560.10">
    <property type="entry name" value="ABC transporter type 1, transmembrane domain"/>
    <property type="match status" value="1"/>
</dbReference>
<dbReference type="InterPro" id="IPR003593">
    <property type="entry name" value="AAA+_ATPase"/>
</dbReference>
<dbReference type="Gene3D" id="3.40.50.300">
    <property type="entry name" value="P-loop containing nucleotide triphosphate hydrolases"/>
    <property type="match status" value="1"/>
</dbReference>
<feature type="transmembrane region" description="Helical" evidence="9">
    <location>
        <begin position="158"/>
        <end position="178"/>
    </location>
</feature>
<keyword evidence="4 9" id="KW-0812">Transmembrane</keyword>
<evidence type="ECO:0000256" key="7">
    <source>
        <dbReference type="ARBA" id="ARBA00022989"/>
    </source>
</evidence>
<dbReference type="PANTHER" id="PTHR43394:SF1">
    <property type="entry name" value="ATP-BINDING CASSETTE SUB-FAMILY B MEMBER 10, MITOCHONDRIAL"/>
    <property type="match status" value="1"/>
</dbReference>
<evidence type="ECO:0000259" key="11">
    <source>
        <dbReference type="PROSITE" id="PS50929"/>
    </source>
</evidence>
<keyword evidence="6 12" id="KW-0067">ATP-binding</keyword>
<feature type="domain" description="ABC transmembrane type-1" evidence="11">
    <location>
        <begin position="20"/>
        <end position="301"/>
    </location>
</feature>
<keyword evidence="2" id="KW-0813">Transport</keyword>
<dbReference type="OrthoDB" id="9762778at2"/>
<comment type="subcellular location">
    <subcellularLocation>
        <location evidence="1">Cell membrane</location>
        <topology evidence="1">Multi-pass membrane protein</topology>
    </subcellularLocation>
</comment>
<keyword evidence="7 9" id="KW-1133">Transmembrane helix</keyword>
<keyword evidence="8 9" id="KW-0472">Membrane</keyword>
<evidence type="ECO:0000256" key="2">
    <source>
        <dbReference type="ARBA" id="ARBA00022448"/>
    </source>
</evidence>
<name>A0A1V4SJW3_RUMHU</name>
<evidence type="ECO:0000256" key="9">
    <source>
        <dbReference type="SAM" id="Phobius"/>
    </source>
</evidence>
<dbReference type="Proteomes" id="UP000191554">
    <property type="component" value="Unassembled WGS sequence"/>
</dbReference>
<feature type="domain" description="ABC transporter" evidence="10">
    <location>
        <begin position="334"/>
        <end position="567"/>
    </location>
</feature>
<dbReference type="AlphaFoldDB" id="A0A1V4SJW3"/>
<proteinExistence type="predicted"/>
<sequence length="581" mass="65066">MQNIKWVWGYVRKYKLRICVSLIMALVASALSMVSPYVSGVIVDKVIRQGQTGLLVKLSVLIMGAIIAKAIIRFTYQISFEKVSQGAFMTIRESMYKKLQELDFKFFDTTRTGDIMAKMTGDMETVRHFIAWVIYMSFENSVIFLFAVILLFTINWQFTLIMLLVIPFLAWAAIKLASEVRPTFSAIRQQFSRLNSVVQENISGNRVIRAFATEKIEIGKFDRENEAYRQKNMDSANVWSKYLPIIDSLAGTLSLTIIIIGGILAINRQITLGELVTFNSIIWALGNPMKMSGWLINDVQRFNASADKIREFFDTGTSISNAEKPAENDIKGVVEFKNVSFGYESEEVLRSINLKVNPGQTIAIIGPTGSGKSTLVNLICRFYDCCQGEILIDGVNIKDIDLRNLREKIAVAMQDVFLFSDTIEGNIAYGVPDAPYESVKWAAGIADADSFISNLPEGYDTIIGERGVGLSGGQRQRIALARAILKDPSILILDDTTSSVDMETEFEIHKTLRSFYNNKTTFIIAHRIASVKNADNILVLNGGHIIEQGTHEELLKQKGYYYNVYLTQFGDFDAGTVQEVG</sequence>
<keyword evidence="5" id="KW-0547">Nucleotide-binding</keyword>
<dbReference type="STRING" id="48256.CLHUN_19000"/>
<dbReference type="InterPro" id="IPR027417">
    <property type="entry name" value="P-loop_NTPase"/>
</dbReference>
<comment type="caution">
    <text evidence="12">The sequence shown here is derived from an EMBL/GenBank/DDBJ whole genome shotgun (WGS) entry which is preliminary data.</text>
</comment>
<accession>A0A1V4SJW3</accession>
<evidence type="ECO:0000256" key="4">
    <source>
        <dbReference type="ARBA" id="ARBA00022692"/>
    </source>
</evidence>
<feature type="transmembrane region" description="Helical" evidence="9">
    <location>
        <begin position="54"/>
        <end position="72"/>
    </location>
</feature>
<dbReference type="PROSITE" id="PS50893">
    <property type="entry name" value="ABC_TRANSPORTER_2"/>
    <property type="match status" value="1"/>
</dbReference>
<organism evidence="12 13">
    <name type="scientific">Ruminiclostridium hungatei</name>
    <name type="common">Clostridium hungatei</name>
    <dbReference type="NCBI Taxonomy" id="48256"/>
    <lineage>
        <taxon>Bacteria</taxon>
        <taxon>Bacillati</taxon>
        <taxon>Bacillota</taxon>
        <taxon>Clostridia</taxon>
        <taxon>Eubacteriales</taxon>
        <taxon>Oscillospiraceae</taxon>
        <taxon>Ruminiclostridium</taxon>
    </lineage>
</organism>
<reference evidence="12 13" key="1">
    <citation type="submission" date="2017-03" db="EMBL/GenBank/DDBJ databases">
        <title>Genome sequence of Clostridium hungatei DSM 14427.</title>
        <authorList>
            <person name="Poehlein A."/>
            <person name="Daniel R."/>
        </authorList>
    </citation>
    <scope>NUCLEOTIDE SEQUENCE [LARGE SCALE GENOMIC DNA]</scope>
    <source>
        <strain evidence="12 13">DSM 14427</strain>
    </source>
</reference>
<dbReference type="GO" id="GO:0016887">
    <property type="term" value="F:ATP hydrolysis activity"/>
    <property type="evidence" value="ECO:0007669"/>
    <property type="project" value="InterPro"/>
</dbReference>
<dbReference type="RefSeq" id="WP_080064338.1">
    <property type="nucleotide sequence ID" value="NZ_MZGX01000011.1"/>
</dbReference>
<evidence type="ECO:0000259" key="10">
    <source>
        <dbReference type="PROSITE" id="PS50893"/>
    </source>
</evidence>